<dbReference type="Proteomes" id="UP000660668">
    <property type="component" value="Unassembled WGS sequence"/>
</dbReference>
<dbReference type="InterPro" id="IPR000412">
    <property type="entry name" value="ABC_2_transport"/>
</dbReference>
<dbReference type="PIRSF" id="PIRSF006648">
    <property type="entry name" value="DrrB"/>
    <property type="match status" value="1"/>
</dbReference>
<dbReference type="GO" id="GO:0043190">
    <property type="term" value="C:ATP-binding cassette (ABC) transporter complex"/>
    <property type="evidence" value="ECO:0007669"/>
    <property type="project" value="InterPro"/>
</dbReference>
<feature type="domain" description="ABC transmembrane type-2" evidence="7">
    <location>
        <begin position="39"/>
        <end position="279"/>
    </location>
</feature>
<gene>
    <name evidence="8" type="ORF">ISU10_09160</name>
</gene>
<comment type="subcellular location">
    <subcellularLocation>
        <location evidence="6">Cell membrane</location>
        <topology evidence="6">Multi-pass membrane protein</topology>
    </subcellularLocation>
    <subcellularLocation>
        <location evidence="1">Membrane</location>
        <topology evidence="1">Multi-pass membrane protein</topology>
    </subcellularLocation>
</comment>
<evidence type="ECO:0000313" key="9">
    <source>
        <dbReference type="Proteomes" id="UP000660668"/>
    </source>
</evidence>
<dbReference type="EMBL" id="JADKPO010000010">
    <property type="protein sequence ID" value="MBF4767933.1"/>
    <property type="molecule type" value="Genomic_DNA"/>
</dbReference>
<dbReference type="PANTHER" id="PTHR43229">
    <property type="entry name" value="NODULATION PROTEIN J"/>
    <property type="match status" value="1"/>
</dbReference>
<feature type="transmembrane region" description="Helical" evidence="6">
    <location>
        <begin position="189"/>
        <end position="208"/>
    </location>
</feature>
<dbReference type="RefSeq" id="WP_194696081.1">
    <property type="nucleotide sequence ID" value="NZ_JADKPO010000010.1"/>
</dbReference>
<accession>A0A930VN85</accession>
<dbReference type="InterPro" id="IPR013525">
    <property type="entry name" value="ABC2_TM"/>
</dbReference>
<dbReference type="InterPro" id="IPR051784">
    <property type="entry name" value="Nod_factor_ABC_transporter"/>
</dbReference>
<keyword evidence="6" id="KW-1003">Cell membrane</keyword>
<protein>
    <recommendedName>
        <fullName evidence="6">Transport permease protein</fullName>
    </recommendedName>
</protein>
<evidence type="ECO:0000256" key="4">
    <source>
        <dbReference type="ARBA" id="ARBA00023136"/>
    </source>
</evidence>
<dbReference type="AlphaFoldDB" id="A0A930VN85"/>
<dbReference type="Pfam" id="PF01061">
    <property type="entry name" value="ABC2_membrane"/>
    <property type="match status" value="1"/>
</dbReference>
<evidence type="ECO:0000256" key="1">
    <source>
        <dbReference type="ARBA" id="ARBA00004141"/>
    </source>
</evidence>
<feature type="transmembrane region" description="Helical" evidence="6">
    <location>
        <begin position="254"/>
        <end position="273"/>
    </location>
</feature>
<keyword evidence="3 6" id="KW-1133">Transmembrane helix</keyword>
<name>A0A930VN85_9ACTN</name>
<dbReference type="GO" id="GO:0140359">
    <property type="term" value="F:ABC-type transporter activity"/>
    <property type="evidence" value="ECO:0007669"/>
    <property type="project" value="InterPro"/>
</dbReference>
<dbReference type="PANTHER" id="PTHR43229:SF2">
    <property type="entry name" value="NODULATION PROTEIN J"/>
    <property type="match status" value="1"/>
</dbReference>
<evidence type="ECO:0000313" key="8">
    <source>
        <dbReference type="EMBL" id="MBF4767933.1"/>
    </source>
</evidence>
<dbReference type="PROSITE" id="PS51012">
    <property type="entry name" value="ABC_TM2"/>
    <property type="match status" value="1"/>
</dbReference>
<keyword evidence="4 6" id="KW-0472">Membrane</keyword>
<comment type="caution">
    <text evidence="8">The sequence shown here is derived from an EMBL/GenBank/DDBJ whole genome shotgun (WGS) entry which is preliminary data.</text>
</comment>
<feature type="transmembrane region" description="Helical" evidence="6">
    <location>
        <begin position="120"/>
        <end position="145"/>
    </location>
</feature>
<evidence type="ECO:0000256" key="5">
    <source>
        <dbReference type="ARBA" id="ARBA00023251"/>
    </source>
</evidence>
<evidence type="ECO:0000259" key="7">
    <source>
        <dbReference type="PROSITE" id="PS51012"/>
    </source>
</evidence>
<proteinExistence type="inferred from homology"/>
<feature type="transmembrane region" description="Helical" evidence="6">
    <location>
        <begin position="77"/>
        <end position="99"/>
    </location>
</feature>
<evidence type="ECO:0000256" key="2">
    <source>
        <dbReference type="ARBA" id="ARBA00022692"/>
    </source>
</evidence>
<dbReference type="InterPro" id="IPR047817">
    <property type="entry name" value="ABC2_TM_bact-type"/>
</dbReference>
<reference evidence="8" key="1">
    <citation type="submission" date="2020-11" db="EMBL/GenBank/DDBJ databases">
        <title>Nocardioides cynanchi sp. nov., isolated from soil of rhizosphere of Cynanchum wilfordii.</title>
        <authorList>
            <person name="Lee J.-S."/>
            <person name="Suh M.K."/>
            <person name="Kim J.-S."/>
        </authorList>
    </citation>
    <scope>NUCLEOTIDE SEQUENCE</scope>
    <source>
        <strain evidence="8">KCTC 19276</strain>
    </source>
</reference>
<sequence length="282" mass="31073">MTTTQSQSISRPEIRDTGLLRQSLVITRRNLIHIKRMPEMLLDVTIQPVMFVLLFAFVFGGSIAISGGDPREYRDWLMAGIMSQTIAFASFIVAVGLTADIDKGIVDRLRSLPIHPAAVLVGRSISSLLHSSIGIVIMSLTGLTIGWRIHDGFFEAVLAYVLLLAWGFAMIWVGILVGSSMRSVEAVNGLMFATMFPITFLANTFAPAENMPTVLRWFAEWNPISSLVLAVRELWGTPLPPAKHELALPLQHPVLSTIIWVVVITAVCAPLALRAFRRRTQG</sequence>
<evidence type="ECO:0000256" key="6">
    <source>
        <dbReference type="RuleBase" id="RU361157"/>
    </source>
</evidence>
<dbReference type="GO" id="GO:0046677">
    <property type="term" value="P:response to antibiotic"/>
    <property type="evidence" value="ECO:0007669"/>
    <property type="project" value="UniProtKB-KW"/>
</dbReference>
<keyword evidence="2 6" id="KW-0812">Transmembrane</keyword>
<comment type="similarity">
    <text evidence="6">Belongs to the ABC-2 integral membrane protein family.</text>
</comment>
<feature type="transmembrane region" description="Helical" evidence="6">
    <location>
        <begin position="41"/>
        <end position="65"/>
    </location>
</feature>
<keyword evidence="9" id="KW-1185">Reference proteome</keyword>
<feature type="transmembrane region" description="Helical" evidence="6">
    <location>
        <begin position="157"/>
        <end position="177"/>
    </location>
</feature>
<keyword evidence="6" id="KW-0813">Transport</keyword>
<evidence type="ECO:0000256" key="3">
    <source>
        <dbReference type="ARBA" id="ARBA00022989"/>
    </source>
</evidence>
<keyword evidence="5" id="KW-0046">Antibiotic resistance</keyword>
<organism evidence="8 9">
    <name type="scientific">Nocardioides agariphilus</name>
    <dbReference type="NCBI Taxonomy" id="433664"/>
    <lineage>
        <taxon>Bacteria</taxon>
        <taxon>Bacillati</taxon>
        <taxon>Actinomycetota</taxon>
        <taxon>Actinomycetes</taxon>
        <taxon>Propionibacteriales</taxon>
        <taxon>Nocardioidaceae</taxon>
        <taxon>Nocardioides</taxon>
    </lineage>
</organism>